<evidence type="ECO:0000256" key="1">
    <source>
        <dbReference type="ARBA" id="ARBA00003437"/>
    </source>
</evidence>
<keyword evidence="4" id="KW-0677">Repeat</keyword>
<dbReference type="PROSITE" id="PS00678">
    <property type="entry name" value="WD_REPEATS_1"/>
    <property type="match status" value="1"/>
</dbReference>
<dbReference type="EMBL" id="VBQZ03000184">
    <property type="protein sequence ID" value="MXQ97200.1"/>
    <property type="molecule type" value="Genomic_DNA"/>
</dbReference>
<reference evidence="12" key="1">
    <citation type="submission" date="2019-10" db="EMBL/GenBank/DDBJ databases">
        <title>The sequence and de novo assembly of the wild yak genome.</title>
        <authorList>
            <person name="Liu Y."/>
        </authorList>
    </citation>
    <scope>NUCLEOTIDE SEQUENCE [LARGE SCALE GENOMIC DNA]</scope>
    <source>
        <strain evidence="12">WY2019</strain>
    </source>
</reference>
<proteinExistence type="predicted"/>
<dbReference type="Pfam" id="PF00400">
    <property type="entry name" value="WD40"/>
    <property type="match status" value="3"/>
</dbReference>
<comment type="subunit">
    <text evidence="7">Interacts with SKP1 and CUL1.</text>
</comment>
<evidence type="ECO:0000256" key="3">
    <source>
        <dbReference type="ARBA" id="ARBA00022574"/>
    </source>
</evidence>
<name>A0A6B0S4E8_9CETA</name>
<dbReference type="FunFam" id="2.130.10.10:FF:001727">
    <property type="entry name" value="F-box/WD repeat-containing protein 9"/>
    <property type="match status" value="1"/>
</dbReference>
<feature type="domain" description="F-box" evidence="11">
    <location>
        <begin position="76"/>
        <end position="123"/>
    </location>
</feature>
<dbReference type="InterPro" id="IPR019775">
    <property type="entry name" value="WD40_repeat_CS"/>
</dbReference>
<dbReference type="Pfam" id="PF12937">
    <property type="entry name" value="F-box-like"/>
    <property type="match status" value="1"/>
</dbReference>
<organism evidence="12 13">
    <name type="scientific">Bos mutus</name>
    <name type="common">wild yak</name>
    <dbReference type="NCBI Taxonomy" id="72004"/>
    <lineage>
        <taxon>Eukaryota</taxon>
        <taxon>Metazoa</taxon>
        <taxon>Chordata</taxon>
        <taxon>Craniata</taxon>
        <taxon>Vertebrata</taxon>
        <taxon>Euteleostomi</taxon>
        <taxon>Mammalia</taxon>
        <taxon>Eutheria</taxon>
        <taxon>Laurasiatheria</taxon>
        <taxon>Artiodactyla</taxon>
        <taxon>Ruminantia</taxon>
        <taxon>Pecora</taxon>
        <taxon>Bovidae</taxon>
        <taxon>Bovinae</taxon>
        <taxon>Bos</taxon>
    </lineage>
</organism>
<keyword evidence="3" id="KW-0853">WD repeat</keyword>
<evidence type="ECO:0000313" key="12">
    <source>
        <dbReference type="EMBL" id="MXQ97200.1"/>
    </source>
</evidence>
<keyword evidence="2" id="KW-0597">Phosphoprotein</keyword>
<evidence type="ECO:0000256" key="2">
    <source>
        <dbReference type="ARBA" id="ARBA00022553"/>
    </source>
</evidence>
<dbReference type="SMART" id="SM00320">
    <property type="entry name" value="WD40"/>
    <property type="match status" value="6"/>
</dbReference>
<dbReference type="InterPro" id="IPR015943">
    <property type="entry name" value="WD40/YVTN_repeat-like_dom_sf"/>
</dbReference>
<evidence type="ECO:0000256" key="6">
    <source>
        <dbReference type="ARBA" id="ARBA00022990"/>
    </source>
</evidence>
<evidence type="ECO:0000256" key="7">
    <source>
        <dbReference type="ARBA" id="ARBA00062674"/>
    </source>
</evidence>
<evidence type="ECO:0000256" key="8">
    <source>
        <dbReference type="ARBA" id="ARBA00072497"/>
    </source>
</evidence>
<dbReference type="PANTHER" id="PTHR19855">
    <property type="entry name" value="WD40 REPEAT PROTEIN 12, 37"/>
    <property type="match status" value="1"/>
</dbReference>
<evidence type="ECO:0000256" key="9">
    <source>
        <dbReference type="ARBA" id="ARBA00079846"/>
    </source>
</evidence>
<gene>
    <name evidence="12" type="ORF">E5288_WYG011692</name>
</gene>
<evidence type="ECO:0000256" key="4">
    <source>
        <dbReference type="ARBA" id="ARBA00022737"/>
    </source>
</evidence>
<dbReference type="PROSITE" id="PS50181">
    <property type="entry name" value="FBOX"/>
    <property type="match status" value="1"/>
</dbReference>
<dbReference type="Proteomes" id="UP000322234">
    <property type="component" value="Unassembled WGS sequence"/>
</dbReference>
<dbReference type="InterPro" id="IPR020472">
    <property type="entry name" value="WD40_PAC1"/>
</dbReference>
<keyword evidence="5" id="KW-0833">Ubl conjugation pathway</keyword>
<dbReference type="Gene3D" id="1.20.1280.50">
    <property type="match status" value="1"/>
</dbReference>
<feature type="region of interest" description="Disordered" evidence="10">
    <location>
        <begin position="1"/>
        <end position="27"/>
    </location>
</feature>
<evidence type="ECO:0000259" key="11">
    <source>
        <dbReference type="PROSITE" id="PS50181"/>
    </source>
</evidence>
<protein>
    <recommendedName>
        <fullName evidence="8">F-box/WD repeat-containing protein 9</fullName>
    </recommendedName>
    <alternativeName>
        <fullName evidence="9">F-box and WD-40 domain-containing protein 9</fullName>
    </alternativeName>
</protein>
<dbReference type="PRINTS" id="PR00320">
    <property type="entry name" value="GPROTEINBRPT"/>
</dbReference>
<dbReference type="InterPro" id="IPR036047">
    <property type="entry name" value="F-box-like_dom_sf"/>
</dbReference>
<keyword evidence="13" id="KW-1185">Reference proteome</keyword>
<feature type="compositionally biased region" description="Acidic residues" evidence="10">
    <location>
        <begin position="16"/>
        <end position="27"/>
    </location>
</feature>
<accession>A0A6B0S4E8</accession>
<comment type="caution">
    <text evidence="12">The sequence shown here is derived from an EMBL/GenBank/DDBJ whole genome shotgun (WGS) entry which is preliminary data.</text>
</comment>
<dbReference type="SUPFAM" id="SSF50978">
    <property type="entry name" value="WD40 repeat-like"/>
    <property type="match status" value="1"/>
</dbReference>
<evidence type="ECO:0000256" key="10">
    <source>
        <dbReference type="SAM" id="MobiDB-lite"/>
    </source>
</evidence>
<evidence type="ECO:0000256" key="5">
    <source>
        <dbReference type="ARBA" id="ARBA00022786"/>
    </source>
</evidence>
<sequence>MELPPGPRDDPHAWDDDSDPELEPDPDAQAEAYVARVLSPPKLGLAPPRAPPLPAPTVSFGALEPRAASKGPTVAVPGLLSLPPELLLEICAYLDARLVLHVLPRVCHALRDLVRDRVTWRLRAQRRVRAPYPVVEEEDFDWPTACIELEQHLSRWADDGRRAEYFCLADGHFASIDSVLLLQVRQGLVEGLAVGGQGDPYHTTSLLSQGGTLCLSGSRDRNVNLWDLQQLGVEPSRVLVKTLGTQKNSTHKGWVWSLAALDHRVCSGSWDSTVKLWDMAADGQQFGEIKGKAAVLCLSYRPDILVTGTYDKKVTVYDPRVGPALLKSRRLHSSAVLALLADDRHIISGSEDHTLVVFDRRANSVLQRLQLDSYLLCMSYQEPQLWAGDNQGLLHVFANRSGCFQLVRSFDVGHRSQITGIKHSLGALYTTSTDKTIRVHVPTDPPRTICTRSHHNVLNGICAEGNLVVAASGGLSLEVWRLQA</sequence>
<dbReference type="PANTHER" id="PTHR19855:SF34">
    <property type="entry name" value="F-BOX_WD REPEAT-CONTAINING PROTEIN 9"/>
    <property type="match status" value="1"/>
</dbReference>
<dbReference type="Gene3D" id="2.130.10.10">
    <property type="entry name" value="YVTN repeat-like/Quinoprotein amine dehydrogenase"/>
    <property type="match status" value="2"/>
</dbReference>
<dbReference type="InterPro" id="IPR001810">
    <property type="entry name" value="F-box_dom"/>
</dbReference>
<evidence type="ECO:0000313" key="13">
    <source>
        <dbReference type="Proteomes" id="UP000322234"/>
    </source>
</evidence>
<dbReference type="SUPFAM" id="SSF81383">
    <property type="entry name" value="F-box domain"/>
    <property type="match status" value="1"/>
</dbReference>
<dbReference type="FunFam" id="1.20.1280.50:FF:000062">
    <property type="entry name" value="F-box/WD repeat-containing protein 9 isoform X2"/>
    <property type="match status" value="1"/>
</dbReference>
<dbReference type="SMART" id="SM00256">
    <property type="entry name" value="FBOX"/>
    <property type="match status" value="1"/>
</dbReference>
<dbReference type="InterPro" id="IPR036322">
    <property type="entry name" value="WD40_repeat_dom_sf"/>
</dbReference>
<keyword evidence="6" id="KW-0007">Acetylation</keyword>
<dbReference type="AlphaFoldDB" id="A0A6B0S4E8"/>
<comment type="function">
    <text evidence="1">Substrate-recognition component of the SCF (SKP1-CUL1-F-box protein)-type E3 ubiquitin ligase complex.</text>
</comment>
<dbReference type="InterPro" id="IPR001680">
    <property type="entry name" value="WD40_rpt"/>
</dbReference>